<dbReference type="GO" id="GO:0004339">
    <property type="term" value="F:glucan 1,4-alpha-glucosidase activity"/>
    <property type="evidence" value="ECO:0007669"/>
    <property type="project" value="UniProtKB-EC"/>
</dbReference>
<dbReference type="AlphaFoldDB" id="A0A1Y5F8J0"/>
<evidence type="ECO:0000259" key="9">
    <source>
        <dbReference type="Pfam" id="PF00723"/>
    </source>
</evidence>
<dbReference type="InterPro" id="IPR000165">
    <property type="entry name" value="Glucoamylase"/>
</dbReference>
<protein>
    <recommendedName>
        <fullName evidence="3">glucan 1,4-alpha-glucosidase</fullName>
        <ecNumber evidence="3">3.2.1.3</ecNumber>
    </recommendedName>
</protein>
<organism evidence="10 11">
    <name type="scientific">Halobacteriovorax marinus</name>
    <dbReference type="NCBI Taxonomy" id="97084"/>
    <lineage>
        <taxon>Bacteria</taxon>
        <taxon>Pseudomonadati</taxon>
        <taxon>Bdellovibrionota</taxon>
        <taxon>Bacteriovoracia</taxon>
        <taxon>Bacteriovoracales</taxon>
        <taxon>Halobacteriovoraceae</taxon>
        <taxon>Halobacteriovorax</taxon>
    </lineage>
</organism>
<keyword evidence="6" id="KW-0326">Glycosidase</keyword>
<proteinExistence type="inferred from homology"/>
<gene>
    <name evidence="10" type="ORF">A9Q84_17505</name>
</gene>
<dbReference type="Proteomes" id="UP000196531">
    <property type="component" value="Unassembled WGS sequence"/>
</dbReference>
<evidence type="ECO:0000256" key="6">
    <source>
        <dbReference type="ARBA" id="ARBA00023295"/>
    </source>
</evidence>
<dbReference type="PANTHER" id="PTHR31616">
    <property type="entry name" value="TREHALASE"/>
    <property type="match status" value="1"/>
</dbReference>
<dbReference type="InterPro" id="IPR011613">
    <property type="entry name" value="GH15-like"/>
</dbReference>
<evidence type="ECO:0000313" key="10">
    <source>
        <dbReference type="EMBL" id="OUR94107.1"/>
    </source>
</evidence>
<evidence type="ECO:0000256" key="5">
    <source>
        <dbReference type="ARBA" id="ARBA00023277"/>
    </source>
</evidence>
<reference evidence="11" key="1">
    <citation type="journal article" date="2017" name="Proc. Natl. Acad. Sci. U.S.A.">
        <title>Simulation of Deepwater Horizon oil plume reveals substrate specialization within a complex community of hydrocarbon-degraders.</title>
        <authorList>
            <person name="Hu P."/>
            <person name="Dubinsky E.A."/>
            <person name="Probst A.J."/>
            <person name="Wang J."/>
            <person name="Sieber C.M.K."/>
            <person name="Tom L.M."/>
            <person name="Gardinali P."/>
            <person name="Banfield J.F."/>
            <person name="Atlas R.M."/>
            <person name="Andersen G.L."/>
        </authorList>
    </citation>
    <scope>NUCLEOTIDE SEQUENCE [LARGE SCALE GENOMIC DNA]</scope>
</reference>
<dbReference type="GO" id="GO:0000272">
    <property type="term" value="P:polysaccharide catabolic process"/>
    <property type="evidence" value="ECO:0007669"/>
    <property type="project" value="UniProtKB-KW"/>
</dbReference>
<comment type="catalytic activity">
    <reaction evidence="1">
        <text>Hydrolysis of terminal (1-&gt;4)-linked alpha-D-glucose residues successively from non-reducing ends of the chains with release of beta-D-glucose.</text>
        <dbReference type="EC" id="3.2.1.3"/>
    </reaction>
</comment>
<feature type="domain" description="GH15-like" evidence="9">
    <location>
        <begin position="34"/>
        <end position="446"/>
    </location>
</feature>
<accession>A0A1Y5F8J0</accession>
<dbReference type="Gene3D" id="1.50.10.10">
    <property type="match status" value="1"/>
</dbReference>
<comment type="caution">
    <text evidence="10">The sequence shown here is derived from an EMBL/GenBank/DDBJ whole genome shotgun (WGS) entry which is preliminary data.</text>
</comment>
<evidence type="ECO:0000256" key="4">
    <source>
        <dbReference type="ARBA" id="ARBA00022801"/>
    </source>
</evidence>
<keyword evidence="8" id="KW-0732">Signal</keyword>
<evidence type="ECO:0000256" key="3">
    <source>
        <dbReference type="ARBA" id="ARBA00012593"/>
    </source>
</evidence>
<dbReference type="EMBL" id="MAAO01000011">
    <property type="protein sequence ID" value="OUR94107.1"/>
    <property type="molecule type" value="Genomic_DNA"/>
</dbReference>
<evidence type="ECO:0000256" key="8">
    <source>
        <dbReference type="SAM" id="SignalP"/>
    </source>
</evidence>
<feature type="signal peptide" evidence="8">
    <location>
        <begin position="1"/>
        <end position="19"/>
    </location>
</feature>
<dbReference type="PRINTS" id="PR00736">
    <property type="entry name" value="GLHYDRLASE15"/>
</dbReference>
<dbReference type="Pfam" id="PF00723">
    <property type="entry name" value="Glyco_hydro_15"/>
    <property type="match status" value="1"/>
</dbReference>
<keyword evidence="5" id="KW-0119">Carbohydrate metabolism</keyword>
<dbReference type="InterPro" id="IPR012341">
    <property type="entry name" value="6hp_glycosidase-like_sf"/>
</dbReference>
<dbReference type="SUPFAM" id="SSF48208">
    <property type="entry name" value="Six-hairpin glycosidases"/>
    <property type="match status" value="1"/>
</dbReference>
<comment type="similarity">
    <text evidence="2">Belongs to the glycosyl hydrolase 15 family.</text>
</comment>
<evidence type="ECO:0000256" key="2">
    <source>
        <dbReference type="ARBA" id="ARBA00006188"/>
    </source>
</evidence>
<feature type="chain" id="PRO_5012169996" description="glucan 1,4-alpha-glucosidase" evidence="8">
    <location>
        <begin position="20"/>
        <end position="449"/>
    </location>
</feature>
<dbReference type="EC" id="3.2.1.3" evidence="3"/>
<evidence type="ECO:0000313" key="11">
    <source>
        <dbReference type="Proteomes" id="UP000196531"/>
    </source>
</evidence>
<evidence type="ECO:0000256" key="1">
    <source>
        <dbReference type="ARBA" id="ARBA00001863"/>
    </source>
</evidence>
<keyword evidence="7" id="KW-0624">Polysaccharide degradation</keyword>
<name>A0A1Y5F8J0_9BACT</name>
<dbReference type="PANTHER" id="PTHR31616:SF9">
    <property type="entry name" value="GLUCOAMYLASE, INTRACELLULAR SPORULATION-SPECIFIC"/>
    <property type="match status" value="1"/>
</dbReference>
<sequence>MKAKLILSFVLLVSMLNQSHGKMNYLVDKLMDNISPSDAVRGIVVASPSKEEPNYYYHWVRDAALVMDVVNSLYNRELDPIRKQFYKEAMMDYTYLVKSNQETFTYSDLGEPKFYVNGDAYLEPWGRPQNDGPALRAITLIKFANSLLDQGEYDLVKNLFYNGSIPATSVIKRDLEFVSHHYQEISFDYWEEVIGYHFSTEMVQRRALIEGAKLARRLDDNAAADWYVSQAKKIETMIHAHWDESKNIIRASRHINNKPSGLDVATILGVLHAKGDDNFYSFSDERVLSTAIYIKDSFKAIYKINQDSKFGTAIGRYPEDTYDGYTTASRGNPWFLATVAYAELYTHIKKDFLRKNVINITAVSAPFFRDIIGETFLPMSENISLTSSLGKRILSGLDRKIEGFYKRVEHHRSRSGNISEQMHRDYGRMQGARDLTWSYASYISALLAK</sequence>
<evidence type="ECO:0000256" key="7">
    <source>
        <dbReference type="ARBA" id="ARBA00023326"/>
    </source>
</evidence>
<keyword evidence="4" id="KW-0378">Hydrolase</keyword>
<dbReference type="InterPro" id="IPR008928">
    <property type="entry name" value="6-hairpin_glycosidase_sf"/>
</dbReference>